<dbReference type="Proteomes" id="UP000233750">
    <property type="component" value="Unassembled WGS sequence"/>
</dbReference>
<dbReference type="OrthoDB" id="3680722at2"/>
<gene>
    <name evidence="3" type="ORF">ATK30_3031</name>
</gene>
<feature type="compositionally biased region" description="Low complexity" evidence="1">
    <location>
        <begin position="38"/>
        <end position="64"/>
    </location>
</feature>
<keyword evidence="2" id="KW-0472">Membrane</keyword>
<accession>A0A2N3WEF7</accession>
<proteinExistence type="predicted"/>
<keyword evidence="4" id="KW-1185">Reference proteome</keyword>
<evidence type="ECO:0000313" key="3">
    <source>
        <dbReference type="EMBL" id="PKV92235.1"/>
    </source>
</evidence>
<feature type="transmembrane region" description="Helical" evidence="2">
    <location>
        <begin position="12"/>
        <end position="30"/>
    </location>
</feature>
<dbReference type="EMBL" id="PJMY01000003">
    <property type="protein sequence ID" value="PKV92235.1"/>
    <property type="molecule type" value="Genomic_DNA"/>
</dbReference>
<evidence type="ECO:0000256" key="1">
    <source>
        <dbReference type="SAM" id="MobiDB-lite"/>
    </source>
</evidence>
<dbReference type="RefSeq" id="WP_101436112.1">
    <property type="nucleotide sequence ID" value="NZ_PJMY01000003.1"/>
</dbReference>
<evidence type="ECO:0000313" key="4">
    <source>
        <dbReference type="Proteomes" id="UP000233750"/>
    </source>
</evidence>
<reference evidence="3 4" key="1">
    <citation type="submission" date="2017-12" db="EMBL/GenBank/DDBJ databases">
        <title>Sequencing the genomes of 1000 Actinobacteria strains.</title>
        <authorList>
            <person name="Klenk H.-P."/>
        </authorList>
    </citation>
    <scope>NUCLEOTIDE SEQUENCE [LARGE SCALE GENOMIC DNA]</scope>
    <source>
        <strain evidence="3 4">DSM 45165</strain>
    </source>
</reference>
<evidence type="ECO:0000256" key="2">
    <source>
        <dbReference type="SAM" id="Phobius"/>
    </source>
</evidence>
<feature type="region of interest" description="Disordered" evidence="1">
    <location>
        <begin position="33"/>
        <end position="70"/>
    </location>
</feature>
<comment type="caution">
    <text evidence="3">The sequence shown here is derived from an EMBL/GenBank/DDBJ whole genome shotgun (WGS) entry which is preliminary data.</text>
</comment>
<name>A0A2N3WEF7_9PSEU</name>
<organism evidence="3 4">
    <name type="scientific">Amycolatopsis echigonensis</name>
    <dbReference type="NCBI Taxonomy" id="2576905"/>
    <lineage>
        <taxon>Bacteria</taxon>
        <taxon>Bacillati</taxon>
        <taxon>Actinomycetota</taxon>
        <taxon>Actinomycetes</taxon>
        <taxon>Pseudonocardiales</taxon>
        <taxon>Pseudonocardiaceae</taxon>
        <taxon>Amycolatopsis</taxon>
    </lineage>
</organism>
<keyword evidence="2" id="KW-0812">Transmembrane</keyword>
<protein>
    <submittedName>
        <fullName evidence="3">Uncharacterized protein</fullName>
    </submittedName>
</protein>
<sequence length="341" mass="34981">MLDLLKTRPRLVAAIIVAVVFGTVAVLSLTNRSDDETVASSAPTSSPATTTSSQVSVSPPSSTANPAPLDPAGYQTLLTDIGASITPAVQRLGQATTAAALRDAGTALNDALDQAARQLDAATPPDAVRAANRDLLTDLNAVGASALPEVIAPTFDNKLCGGLSAMSVLSRNQAVAGLRDSLAKLATADPAHPYRLGPLFPDPQPEPNRGLANETVITGAGGGKNAIFVKNISGTDQAVTLADGRRSVFTVYVKAGATASASGIADGTYTAYSTGGFDWDAAAGRFTRDCSFSKFGVPAAMKDNGYTHTNLELTVRKIDPAALPSGLFPEQSAVEPADYPR</sequence>
<keyword evidence="2" id="KW-1133">Transmembrane helix</keyword>
<dbReference type="AlphaFoldDB" id="A0A2N3WEF7"/>